<dbReference type="InterPro" id="IPR003476">
    <property type="entry name" value="Glyco_hydro_42"/>
</dbReference>
<dbReference type="PANTHER" id="PTHR36447:SF1">
    <property type="entry name" value="BETA-GALACTOSIDASE GANA"/>
    <property type="match status" value="1"/>
</dbReference>
<gene>
    <name evidence="10" type="ORF">FHR36_007393</name>
</gene>
<dbReference type="Proteomes" id="UP001206483">
    <property type="component" value="Unassembled WGS sequence"/>
</dbReference>
<evidence type="ECO:0000256" key="6">
    <source>
        <dbReference type="PIRNR" id="PIRNR001084"/>
    </source>
</evidence>
<evidence type="ECO:0000259" key="8">
    <source>
        <dbReference type="Pfam" id="PF08532"/>
    </source>
</evidence>
<dbReference type="Pfam" id="PF02449">
    <property type="entry name" value="Glyco_hydro_42"/>
    <property type="match status" value="1"/>
</dbReference>
<dbReference type="EMBL" id="JAMZDX010000008">
    <property type="protein sequence ID" value="MCP2314194.1"/>
    <property type="molecule type" value="Genomic_DNA"/>
</dbReference>
<dbReference type="InterPro" id="IPR013738">
    <property type="entry name" value="Beta_galactosidase_Trimer"/>
</dbReference>
<evidence type="ECO:0000313" key="10">
    <source>
        <dbReference type="EMBL" id="MCP2314194.1"/>
    </source>
</evidence>
<dbReference type="InterPro" id="IPR017853">
    <property type="entry name" value="GH"/>
</dbReference>
<dbReference type="Pfam" id="PF08532">
    <property type="entry name" value="Glyco_hydro_42M"/>
    <property type="match status" value="1"/>
</dbReference>
<dbReference type="Gene3D" id="2.60.40.1180">
    <property type="entry name" value="Golgi alpha-mannosidase II"/>
    <property type="match status" value="1"/>
</dbReference>
<evidence type="ECO:0000256" key="4">
    <source>
        <dbReference type="ARBA" id="ARBA00022801"/>
    </source>
</evidence>
<evidence type="ECO:0000256" key="5">
    <source>
        <dbReference type="ARBA" id="ARBA00023295"/>
    </source>
</evidence>
<name>A0ABT1JAF5_9ACTN</name>
<dbReference type="EC" id="3.2.1.23" evidence="3 6"/>
<evidence type="ECO:0000256" key="1">
    <source>
        <dbReference type="ARBA" id="ARBA00001412"/>
    </source>
</evidence>
<dbReference type="SUPFAM" id="SSF51445">
    <property type="entry name" value="(Trans)glycosidases"/>
    <property type="match status" value="1"/>
</dbReference>
<evidence type="ECO:0000259" key="9">
    <source>
        <dbReference type="Pfam" id="PF08533"/>
    </source>
</evidence>
<organism evidence="10 11">
    <name type="scientific">Kitasatospora paracochleata</name>
    <dbReference type="NCBI Taxonomy" id="58354"/>
    <lineage>
        <taxon>Bacteria</taxon>
        <taxon>Bacillati</taxon>
        <taxon>Actinomycetota</taxon>
        <taxon>Actinomycetes</taxon>
        <taxon>Kitasatosporales</taxon>
        <taxon>Streptomycetaceae</taxon>
        <taxon>Kitasatospora</taxon>
    </lineage>
</organism>
<comment type="similarity">
    <text evidence="2 6">Belongs to the glycosyl hydrolase 42 family.</text>
</comment>
<proteinExistence type="inferred from homology"/>
<protein>
    <recommendedName>
        <fullName evidence="3 6">Beta-galactosidase</fullName>
        <shortName evidence="6">Beta-gal</shortName>
        <ecNumber evidence="3 6">3.2.1.23</ecNumber>
    </recommendedName>
</protein>
<evidence type="ECO:0000259" key="7">
    <source>
        <dbReference type="Pfam" id="PF02449"/>
    </source>
</evidence>
<feature type="domain" description="Beta-galactosidase trimerisation" evidence="8">
    <location>
        <begin position="390"/>
        <end position="591"/>
    </location>
</feature>
<dbReference type="InterPro" id="IPR013529">
    <property type="entry name" value="Glyco_hydro_42_N"/>
</dbReference>
<accession>A0ABT1JAF5</accession>
<evidence type="ECO:0000313" key="11">
    <source>
        <dbReference type="Proteomes" id="UP001206483"/>
    </source>
</evidence>
<dbReference type="InterPro" id="IPR013780">
    <property type="entry name" value="Glyco_hydro_b"/>
</dbReference>
<sequence>MIDRLLFGGDYNPEQWPDSVVEEDLCLMAQAGVTLLTVGVFSWALLEPKEECYRFDWLDQLLDRLHGAGICVDLATPTAAPPQWFSRAYPASLPVDVHGHRLAAGSRLTWCPSSPDYRRAAVRIAGELAERYSRHPAVRMWHVGNELGCKNMLCYCETSAAAFRAWLQERYSTLEALNEAWGTVVWSQTYGSWEEVQPPLATASWSMPAQELDFRRFSSDAVLEGFKAERDAIRQHSDLPVTTNFMAASFKDADYFRWARELDVVSNDHYLRAEDPDNHVDLALAADLSRGLGGGAPWILMEHSTSAVSWQPRNLAKGPGELRRNSLAHVARGADAVCFFQWRASVVGPEKFHSAMLQHAGTDTRVWREVCELGRDIGRLAPVAGTRVEAEVAMLWDYEAWWALELDGRPSRDIAFLSLVREWYAALWRLGITVDLVHPSADLSGYRMVVAPSLYLTADDLTDRLSDFVAGGGTAVVGFFSGISDENDRVRTGGYPGAFRDLLGVRVEEFHPHAEGAKVVLDDGAEGRIWSEHLHLAGASTVTAYAEGFLAGQPAITRHAHGEGCAWYLSTLPTPARLAATLAEAAREAGVRPPVVRSSEQLEIVRRTGAGGSYLFLINHGNREESVQVAGTDLLTGVRHNGELILPAGAVSVVRVQQN</sequence>
<dbReference type="CDD" id="cd03143">
    <property type="entry name" value="A4_beta-galactosidase_middle_domain"/>
    <property type="match status" value="1"/>
</dbReference>
<keyword evidence="11" id="KW-1185">Reference proteome</keyword>
<keyword evidence="4 6" id="KW-0378">Hydrolase</keyword>
<dbReference type="GO" id="GO:0004565">
    <property type="term" value="F:beta-galactosidase activity"/>
    <property type="evidence" value="ECO:0007669"/>
    <property type="project" value="UniProtKB-EC"/>
</dbReference>
<comment type="caution">
    <text evidence="10">The sequence shown here is derived from an EMBL/GenBank/DDBJ whole genome shotgun (WGS) entry which is preliminary data.</text>
</comment>
<dbReference type="PANTHER" id="PTHR36447">
    <property type="entry name" value="BETA-GALACTOSIDASE GANA"/>
    <property type="match status" value="1"/>
</dbReference>
<keyword evidence="5 6" id="KW-0326">Glycosidase</keyword>
<reference evidence="10 11" key="1">
    <citation type="submission" date="2022-06" db="EMBL/GenBank/DDBJ databases">
        <title>Sequencing the genomes of 1000 actinobacteria strains.</title>
        <authorList>
            <person name="Klenk H.-P."/>
        </authorList>
    </citation>
    <scope>NUCLEOTIDE SEQUENCE [LARGE SCALE GENOMIC DNA]</scope>
    <source>
        <strain evidence="10 11">DSM 41656</strain>
    </source>
</reference>
<dbReference type="InterPro" id="IPR029062">
    <property type="entry name" value="Class_I_gatase-like"/>
</dbReference>
<evidence type="ECO:0000256" key="3">
    <source>
        <dbReference type="ARBA" id="ARBA00012756"/>
    </source>
</evidence>
<dbReference type="RefSeq" id="WP_253804522.1">
    <property type="nucleotide sequence ID" value="NZ_BAAAUB010000015.1"/>
</dbReference>
<feature type="domain" description="Glycoside hydrolase family 42 N-terminal" evidence="7">
    <location>
        <begin position="10"/>
        <end position="378"/>
    </location>
</feature>
<feature type="domain" description="Beta-galactosidase C-terminal" evidence="9">
    <location>
        <begin position="602"/>
        <end position="655"/>
    </location>
</feature>
<dbReference type="InterPro" id="IPR013739">
    <property type="entry name" value="Beta_galactosidase_C"/>
</dbReference>
<evidence type="ECO:0000256" key="2">
    <source>
        <dbReference type="ARBA" id="ARBA00005940"/>
    </source>
</evidence>
<dbReference type="Pfam" id="PF08533">
    <property type="entry name" value="Glyco_hydro_42C"/>
    <property type="match status" value="1"/>
</dbReference>
<dbReference type="SUPFAM" id="SSF52317">
    <property type="entry name" value="Class I glutamine amidotransferase-like"/>
    <property type="match status" value="1"/>
</dbReference>
<comment type="catalytic activity">
    <reaction evidence="1 6">
        <text>Hydrolysis of terminal non-reducing beta-D-galactose residues in beta-D-galactosides.</text>
        <dbReference type="EC" id="3.2.1.23"/>
    </reaction>
</comment>
<dbReference type="PIRSF" id="PIRSF001084">
    <property type="entry name" value="B-galactosidase"/>
    <property type="match status" value="1"/>
</dbReference>
<dbReference type="Gene3D" id="3.20.20.80">
    <property type="entry name" value="Glycosidases"/>
    <property type="match status" value="1"/>
</dbReference>
<dbReference type="Gene3D" id="3.40.50.880">
    <property type="match status" value="1"/>
</dbReference>